<evidence type="ECO:0000313" key="2">
    <source>
        <dbReference type="Proteomes" id="UP000182987"/>
    </source>
</evidence>
<evidence type="ECO:0000313" key="1">
    <source>
        <dbReference type="EMBL" id="APG05261.1"/>
    </source>
</evidence>
<dbReference type="Gene3D" id="1.20.58.130">
    <property type="match status" value="1"/>
</dbReference>
<dbReference type="Proteomes" id="UP000182987">
    <property type="component" value="Chromosome"/>
</dbReference>
<keyword evidence="2" id="KW-1185">Reference proteome</keyword>
<accession>A0A0G9HDQ0</accession>
<dbReference type="STRING" id="1440763.BJI69_16040"/>
<protein>
    <submittedName>
        <fullName evidence="1">Uncharacterized protein</fullName>
    </submittedName>
</protein>
<organism evidence="1 2">
    <name type="scientific">Luteibacter rhizovicinus DSM 16549</name>
    <dbReference type="NCBI Taxonomy" id="1440763"/>
    <lineage>
        <taxon>Bacteria</taxon>
        <taxon>Pseudomonadati</taxon>
        <taxon>Pseudomonadota</taxon>
        <taxon>Gammaproteobacteria</taxon>
        <taxon>Lysobacterales</taxon>
        <taxon>Rhodanobacteraceae</taxon>
        <taxon>Luteibacter</taxon>
    </lineage>
</organism>
<proteinExistence type="predicted"/>
<dbReference type="OrthoDB" id="6903699at2"/>
<dbReference type="EMBL" id="CP017480">
    <property type="protein sequence ID" value="APG05261.1"/>
    <property type="molecule type" value="Genomic_DNA"/>
</dbReference>
<gene>
    <name evidence="1" type="ORF">BJI69_16040</name>
</gene>
<reference evidence="2" key="1">
    <citation type="submission" date="2016-09" db="EMBL/GenBank/DDBJ databases">
        <authorList>
            <person name="Lysoe E."/>
        </authorList>
    </citation>
    <scope>NUCLEOTIDE SEQUENCE [LARGE SCALE GENOMIC DNA]</scope>
    <source>
        <strain evidence="2">LJ96T</strain>
    </source>
</reference>
<name>A0A0G9HDQ0_9GAMM</name>
<sequence>MEHRLTQLEATTRHIQDDLRGLRTEVRDFKGEMRDFQKDVRSEFRDVRYQARTDFRLLFGAIITVAVGMAALMAKGFHWV</sequence>
<dbReference type="AlphaFoldDB" id="A0A0G9HDQ0"/>
<dbReference type="KEGG" id="lrz:BJI69_16040"/>
<dbReference type="PATRIC" id="fig|1440763.5.peg.846"/>
<dbReference type="RefSeq" id="WP_046966775.1">
    <property type="nucleotide sequence ID" value="NZ_CP017480.1"/>
</dbReference>